<evidence type="ECO:0000256" key="5">
    <source>
        <dbReference type="ARBA" id="ARBA00023040"/>
    </source>
</evidence>
<evidence type="ECO:0000256" key="3">
    <source>
        <dbReference type="ARBA" id="ARBA00022692"/>
    </source>
</evidence>
<proteinExistence type="predicted"/>
<keyword evidence="16" id="KW-1185">Reference proteome</keyword>
<dbReference type="Proteomes" id="UP000248481">
    <property type="component" value="Chromosome 1"/>
</dbReference>
<keyword evidence="8" id="KW-0675">Receptor</keyword>
<feature type="transmembrane region" description="Helical" evidence="14">
    <location>
        <begin position="358"/>
        <end position="377"/>
    </location>
</feature>
<dbReference type="RefSeq" id="XP_021538724.1">
    <property type="nucleotide sequence ID" value="XM_021683049.2"/>
</dbReference>
<evidence type="ECO:0000313" key="16">
    <source>
        <dbReference type="Proteomes" id="UP000248481"/>
    </source>
</evidence>
<feature type="transmembrane region" description="Helical" evidence="14">
    <location>
        <begin position="162"/>
        <end position="182"/>
    </location>
</feature>
<protein>
    <recommendedName>
        <fullName evidence="12">Chemokine C-C motif receptor-like 2</fullName>
    </recommendedName>
</protein>
<dbReference type="GO" id="GO:0060326">
    <property type="term" value="P:cell chemotaxis"/>
    <property type="evidence" value="ECO:0007669"/>
    <property type="project" value="TreeGrafter"/>
</dbReference>
<dbReference type="GO" id="GO:0019957">
    <property type="term" value="F:C-C chemokine binding"/>
    <property type="evidence" value="ECO:0007669"/>
    <property type="project" value="TreeGrafter"/>
</dbReference>
<dbReference type="KEGG" id="nsu:110574369"/>
<keyword evidence="3 14" id="KW-0812">Transmembrane</keyword>
<dbReference type="GO" id="GO:0016493">
    <property type="term" value="F:C-C chemokine receptor activity"/>
    <property type="evidence" value="ECO:0007669"/>
    <property type="project" value="TreeGrafter"/>
</dbReference>
<evidence type="ECO:0000259" key="15">
    <source>
        <dbReference type="PROSITE" id="PS50262"/>
    </source>
</evidence>
<dbReference type="GeneID" id="110574369"/>
<evidence type="ECO:0000256" key="11">
    <source>
        <dbReference type="ARBA" id="ARBA00053413"/>
    </source>
</evidence>
<evidence type="ECO:0000256" key="7">
    <source>
        <dbReference type="ARBA" id="ARBA00023157"/>
    </source>
</evidence>
<name>A0A2Y9GN02_NEOSC</name>
<dbReference type="GO" id="GO:0006955">
    <property type="term" value="P:immune response"/>
    <property type="evidence" value="ECO:0007669"/>
    <property type="project" value="TreeGrafter"/>
</dbReference>
<evidence type="ECO:0000256" key="1">
    <source>
        <dbReference type="ARBA" id="ARBA00004651"/>
    </source>
</evidence>
<dbReference type="GO" id="GO:0019722">
    <property type="term" value="P:calcium-mediated signaling"/>
    <property type="evidence" value="ECO:0007669"/>
    <property type="project" value="TreeGrafter"/>
</dbReference>
<dbReference type="SUPFAM" id="SSF81321">
    <property type="entry name" value="Family A G protein-coupled receptor-like"/>
    <property type="match status" value="1"/>
</dbReference>
<evidence type="ECO:0000256" key="12">
    <source>
        <dbReference type="ARBA" id="ARBA00073564"/>
    </source>
</evidence>
<evidence type="ECO:0000256" key="10">
    <source>
        <dbReference type="ARBA" id="ARBA00023224"/>
    </source>
</evidence>
<dbReference type="InterPro" id="IPR000276">
    <property type="entry name" value="GPCR_Rhodpsn"/>
</dbReference>
<dbReference type="GO" id="GO:0006954">
    <property type="term" value="P:inflammatory response"/>
    <property type="evidence" value="ECO:0007669"/>
    <property type="project" value="TreeGrafter"/>
</dbReference>
<dbReference type="GO" id="GO:0005737">
    <property type="term" value="C:cytoplasm"/>
    <property type="evidence" value="ECO:0007669"/>
    <property type="project" value="TreeGrafter"/>
</dbReference>
<dbReference type="InterPro" id="IPR000355">
    <property type="entry name" value="Chemokine_rcpt"/>
</dbReference>
<dbReference type="PRINTS" id="PR00237">
    <property type="entry name" value="GPCRRHODOPSN"/>
</dbReference>
<feature type="domain" description="G-protein coupled receptors family 1 profile" evidence="15">
    <location>
        <begin position="173"/>
        <end position="423"/>
    </location>
</feature>
<keyword evidence="5" id="KW-0297">G-protein coupled receptor</keyword>
<evidence type="ECO:0000313" key="17">
    <source>
        <dbReference type="RefSeq" id="XP_021538724.1"/>
    </source>
</evidence>
<organism evidence="16 17">
    <name type="scientific">Neomonachus schauinslandi</name>
    <name type="common">Hawaiian monk seal</name>
    <name type="synonym">Monachus schauinslandi</name>
    <dbReference type="NCBI Taxonomy" id="29088"/>
    <lineage>
        <taxon>Eukaryota</taxon>
        <taxon>Metazoa</taxon>
        <taxon>Chordata</taxon>
        <taxon>Craniata</taxon>
        <taxon>Vertebrata</taxon>
        <taxon>Euteleostomi</taxon>
        <taxon>Mammalia</taxon>
        <taxon>Eutheria</taxon>
        <taxon>Laurasiatheria</taxon>
        <taxon>Carnivora</taxon>
        <taxon>Caniformia</taxon>
        <taxon>Pinnipedia</taxon>
        <taxon>Phocidae</taxon>
        <taxon>Monachinae</taxon>
        <taxon>Monachini</taxon>
        <taxon>Neomonachus</taxon>
    </lineage>
</organism>
<keyword evidence="9" id="KW-0325">Glycoprotein</keyword>
<keyword evidence="6 14" id="KW-0472">Membrane</keyword>
<dbReference type="Gene3D" id="1.20.1070.10">
    <property type="entry name" value="Rhodopsin 7-helix transmembrane proteins"/>
    <property type="match status" value="1"/>
</dbReference>
<dbReference type="GO" id="GO:0009897">
    <property type="term" value="C:external side of plasma membrane"/>
    <property type="evidence" value="ECO:0007669"/>
    <property type="project" value="TreeGrafter"/>
</dbReference>
<keyword evidence="10" id="KW-0807">Transducer</keyword>
<dbReference type="PANTHER" id="PTHR10489:SF655">
    <property type="entry name" value="C-C CHEMOKINE RECEPTOR-LIKE 2"/>
    <property type="match status" value="1"/>
</dbReference>
<gene>
    <name evidence="17" type="primary">CCRL2</name>
</gene>
<comment type="subcellular location">
    <subcellularLocation>
        <location evidence="1">Cell membrane</location>
        <topology evidence="1">Multi-pass membrane protein</topology>
    </subcellularLocation>
</comment>
<feature type="transmembrane region" description="Helical" evidence="14">
    <location>
        <begin position="270"/>
        <end position="287"/>
    </location>
</feature>
<feature type="transmembrane region" description="Helical" evidence="14">
    <location>
        <begin position="194"/>
        <end position="214"/>
    </location>
</feature>
<dbReference type="PANTHER" id="PTHR10489">
    <property type="entry name" value="CELL ADHESION MOLECULE"/>
    <property type="match status" value="1"/>
</dbReference>
<evidence type="ECO:0000256" key="14">
    <source>
        <dbReference type="SAM" id="Phobius"/>
    </source>
</evidence>
<evidence type="ECO:0000256" key="9">
    <source>
        <dbReference type="ARBA" id="ARBA00023180"/>
    </source>
</evidence>
<feature type="transmembrane region" description="Helical" evidence="14">
    <location>
        <begin position="229"/>
        <end position="250"/>
    </location>
</feature>
<keyword evidence="4 14" id="KW-1133">Transmembrane helix</keyword>
<keyword evidence="7" id="KW-1015">Disulfide bond</keyword>
<dbReference type="AlphaFoldDB" id="A0A2Y9GN02"/>
<accession>A0A2Y9GN02</accession>
<evidence type="ECO:0000256" key="6">
    <source>
        <dbReference type="ARBA" id="ARBA00023136"/>
    </source>
</evidence>
<evidence type="ECO:0000256" key="2">
    <source>
        <dbReference type="ARBA" id="ARBA00022475"/>
    </source>
</evidence>
<dbReference type="FunFam" id="1.20.1070.10:FF:000130">
    <property type="entry name" value="Chemokine (C-C motif) receptor 2"/>
    <property type="match status" value="1"/>
</dbReference>
<feature type="compositionally biased region" description="Basic residues" evidence="13">
    <location>
        <begin position="1"/>
        <end position="11"/>
    </location>
</feature>
<feature type="transmembrane region" description="Helical" evidence="14">
    <location>
        <begin position="407"/>
        <end position="426"/>
    </location>
</feature>
<evidence type="ECO:0000256" key="4">
    <source>
        <dbReference type="ARBA" id="ARBA00022989"/>
    </source>
</evidence>
<feature type="transmembrane region" description="Helical" evidence="14">
    <location>
        <begin position="327"/>
        <end position="346"/>
    </location>
</feature>
<reference evidence="17" key="1">
    <citation type="submission" date="2025-08" db="UniProtKB">
        <authorList>
            <consortium name="RefSeq"/>
        </authorList>
    </citation>
    <scope>IDENTIFICATION</scope>
    <source>
        <tissue evidence="17">Blood</tissue>
    </source>
</reference>
<dbReference type="InParanoid" id="A0A2Y9GN02"/>
<dbReference type="Pfam" id="PF00001">
    <property type="entry name" value="7tm_1"/>
    <property type="match status" value="1"/>
</dbReference>
<dbReference type="PRINTS" id="PR00657">
    <property type="entry name" value="CCCHEMOKINER"/>
</dbReference>
<evidence type="ECO:0000256" key="13">
    <source>
        <dbReference type="SAM" id="MobiDB-lite"/>
    </source>
</evidence>
<dbReference type="GO" id="GO:0007204">
    <property type="term" value="P:positive regulation of cytosolic calcium ion concentration"/>
    <property type="evidence" value="ECO:0007669"/>
    <property type="project" value="TreeGrafter"/>
</dbReference>
<sequence length="466" mass="52346">MGKKKEERKKKKLEDGAWEGPVPLQLCSSHSDANGSGPAAQKKASLSAAPGHSHSSSDGGSGGRAPCPWNSVKGAQPACCRKLLHRVSRLLEHVDIRTDAHFMTLNRSAGLSLTGSLKMANYTSAPEDDYDVLIEDDLNSNEIEPCDPYDPKILVARVVPQLSTTVFLTGLLGSLLVVLILVKHKGLKHMEDIYLLNLAVSNLCFLLALPFWAYTATHGGVLDNPFCKILVVLYSIGLYSEAFFNVLLTVHRYLVFFPVSLPSTTRMTRWSMISSILAWVLAALVILPESVFYKAQMESQKYKCFLRLPHFLLAEETSWKRFLTLKMNILGLLFPLCVFVFCYARMRKIRRSGERRSGLSKLVFAIMAVFLLMWGPYNVALFLSTFKESFSLHDCKSSYNLDRSIQILRFVAATHCCVNPLLHAFLDPTFRRHLGRLCCVHDGRPQSREESTRDASREERDHSTKV</sequence>
<evidence type="ECO:0000256" key="8">
    <source>
        <dbReference type="ARBA" id="ARBA00023170"/>
    </source>
</evidence>
<dbReference type="InterPro" id="IPR017452">
    <property type="entry name" value="GPCR_Rhodpsn_7TM"/>
</dbReference>
<dbReference type="STRING" id="29088.A0A2Y9GN02"/>
<keyword evidence="2" id="KW-1003">Cell membrane</keyword>
<feature type="region of interest" description="Disordered" evidence="13">
    <location>
        <begin position="444"/>
        <end position="466"/>
    </location>
</feature>
<dbReference type="InterPro" id="IPR050119">
    <property type="entry name" value="CCR1-9-like"/>
</dbReference>
<dbReference type="PROSITE" id="PS50262">
    <property type="entry name" value="G_PROTEIN_RECEP_F1_2"/>
    <property type="match status" value="1"/>
</dbReference>
<comment type="function">
    <text evidence="11">Receptor for CCL19 and chemerin/RARRES2. Does not appear to be a signaling receptor, but may have a role in modulating chemokine-triggered immune responses by capturing and internalizing CCL19 or by presenting RARRES2 ligand to CMKLR1, a functional signaling receptor. Plays a critical role for the development of Th2 responses.</text>
</comment>
<feature type="region of interest" description="Disordered" evidence="13">
    <location>
        <begin position="1"/>
        <end position="64"/>
    </location>
</feature>
<dbReference type="CTD" id="9034"/>